<accession>A0ABV7MDZ9</accession>
<evidence type="ECO:0000256" key="9">
    <source>
        <dbReference type="PIRNR" id="PIRNR004862"/>
    </source>
</evidence>
<dbReference type="InterPro" id="IPR006182">
    <property type="entry name" value="FliF_N_dom"/>
</dbReference>
<comment type="similarity">
    <text evidence="3 9">Belongs to the FliF family.</text>
</comment>
<evidence type="ECO:0000259" key="11">
    <source>
        <dbReference type="Pfam" id="PF01514"/>
    </source>
</evidence>
<organism evidence="13 14">
    <name type="scientific">Parvularcula lutaonensis</name>
    <dbReference type="NCBI Taxonomy" id="491923"/>
    <lineage>
        <taxon>Bacteria</taxon>
        <taxon>Pseudomonadati</taxon>
        <taxon>Pseudomonadota</taxon>
        <taxon>Alphaproteobacteria</taxon>
        <taxon>Parvularculales</taxon>
        <taxon>Parvularculaceae</taxon>
        <taxon>Parvularcula</taxon>
    </lineage>
</organism>
<keyword evidence="8 9" id="KW-0975">Bacterial flagellum</keyword>
<evidence type="ECO:0000256" key="7">
    <source>
        <dbReference type="ARBA" id="ARBA00023136"/>
    </source>
</evidence>
<dbReference type="PANTHER" id="PTHR30046">
    <property type="entry name" value="FLAGELLAR M-RING PROTEIN"/>
    <property type="match status" value="1"/>
</dbReference>
<protein>
    <recommendedName>
        <fullName evidence="9">Flagellar M-ring protein</fullName>
    </recommendedName>
</protein>
<dbReference type="InterPro" id="IPR045851">
    <property type="entry name" value="AMP-bd_C_sf"/>
</dbReference>
<keyword evidence="13" id="KW-0966">Cell projection</keyword>
<dbReference type="RefSeq" id="WP_189575398.1">
    <property type="nucleotide sequence ID" value="NZ_BMXU01000002.1"/>
</dbReference>
<evidence type="ECO:0000256" key="6">
    <source>
        <dbReference type="ARBA" id="ARBA00022989"/>
    </source>
</evidence>
<sequence length="565" mass="60591">METFLQRFKDLGANRLMMAGALAALVLAALVGIILAFSKPQMAVLFSGLNDADAGAVVSELETMDVPVRLSSDGRTIYAPAGRIPRLRMLLAEQGMPSGGAVGYELFDDKSSLGLTSFMQDMTRLRALEGELSRTIQTLDSVESARVHLVMARRDPFSREKASPTASVVVRMRGARNLDGDQAAAIRHLVASAVPSLSPGKVAVLDARRGAVFAEENGPMAGAASVNGLQAEIEDRLARAAESVLVPTLGAGRVRVQVAADLRTEREVRREERFDPKETALRSRQIIDEVETASENATDQPVTVEQNLPEANVGNAGIGNANTSEIERSESVVNYEISSVRSEQVIEPGDVERLSVSVIVDNKKVTGPNGEVTYEPRTEEELAKIAGLVRSAVGFNEARGDSITVENMPFVDLDAEMPRFAPSNITEVVYRNFDSITQAVALLLIGVALIFGVVRPVMSRVLNTGGVGSDMEPVAMGELSLEDLGISEGEAGEGGLAAIGPNGQPIISGPKRSMADNLDQMLELRDVDGKVRASSIRKLGRIAEQYPEEVVAILRTWIYEQENAA</sequence>
<evidence type="ECO:0000256" key="3">
    <source>
        <dbReference type="ARBA" id="ARBA00007971"/>
    </source>
</evidence>
<dbReference type="InterPro" id="IPR013556">
    <property type="entry name" value="Flag_M-ring_C"/>
</dbReference>
<dbReference type="PIRSF" id="PIRSF004862">
    <property type="entry name" value="FliF"/>
    <property type="match status" value="1"/>
</dbReference>
<keyword evidence="13" id="KW-0282">Flagellum</keyword>
<keyword evidence="13" id="KW-0969">Cilium</keyword>
<evidence type="ECO:0000259" key="12">
    <source>
        <dbReference type="Pfam" id="PF08345"/>
    </source>
</evidence>
<dbReference type="Pfam" id="PF08345">
    <property type="entry name" value="YscJ_FliF_C"/>
    <property type="match status" value="1"/>
</dbReference>
<dbReference type="NCBIfam" id="TIGR00206">
    <property type="entry name" value="fliF"/>
    <property type="match status" value="1"/>
</dbReference>
<evidence type="ECO:0000313" key="14">
    <source>
        <dbReference type="Proteomes" id="UP001595607"/>
    </source>
</evidence>
<comment type="function">
    <text evidence="9">The M ring may be actively involved in energy transduction.</text>
</comment>
<dbReference type="PANTHER" id="PTHR30046:SF0">
    <property type="entry name" value="FLAGELLAR M-RING PROTEIN"/>
    <property type="match status" value="1"/>
</dbReference>
<proteinExistence type="inferred from homology"/>
<evidence type="ECO:0000256" key="8">
    <source>
        <dbReference type="ARBA" id="ARBA00023143"/>
    </source>
</evidence>
<feature type="domain" description="Flagellar M-ring N-terminal" evidence="11">
    <location>
        <begin position="38"/>
        <end position="208"/>
    </location>
</feature>
<comment type="caution">
    <text evidence="13">The sequence shown here is derived from an EMBL/GenBank/DDBJ whole genome shotgun (WGS) entry which is preliminary data.</text>
</comment>
<feature type="domain" description="Flagellar M-ring C-terminal" evidence="12">
    <location>
        <begin position="245"/>
        <end position="410"/>
    </location>
</feature>
<keyword evidence="5 10" id="KW-0812">Transmembrane</keyword>
<evidence type="ECO:0000256" key="10">
    <source>
        <dbReference type="SAM" id="Phobius"/>
    </source>
</evidence>
<dbReference type="InterPro" id="IPR043427">
    <property type="entry name" value="YscJ/FliF"/>
</dbReference>
<keyword evidence="7 10" id="KW-0472">Membrane</keyword>
<dbReference type="InterPro" id="IPR000067">
    <property type="entry name" value="FlgMring_FliF"/>
</dbReference>
<name>A0ABV7MDZ9_9PROT</name>
<keyword evidence="14" id="KW-1185">Reference proteome</keyword>
<keyword evidence="6 10" id="KW-1133">Transmembrane helix</keyword>
<keyword evidence="4" id="KW-1003">Cell membrane</keyword>
<comment type="subcellular location">
    <subcellularLocation>
        <location evidence="1 9">Bacterial flagellum basal body</location>
    </subcellularLocation>
    <subcellularLocation>
        <location evidence="2">Cell membrane</location>
        <topology evidence="2">Multi-pass membrane protein</topology>
    </subcellularLocation>
</comment>
<dbReference type="Gene3D" id="3.30.300.30">
    <property type="match status" value="1"/>
</dbReference>
<dbReference type="PRINTS" id="PR01009">
    <property type="entry name" value="FLGMRINGFLIF"/>
</dbReference>
<dbReference type="EMBL" id="JBHRVA010000003">
    <property type="protein sequence ID" value="MFC3303142.1"/>
    <property type="molecule type" value="Genomic_DNA"/>
</dbReference>
<gene>
    <name evidence="13" type="primary">fliF</name>
    <name evidence="13" type="ORF">ACFONP_10405</name>
</gene>
<reference evidence="14" key="1">
    <citation type="journal article" date="2019" name="Int. J. Syst. Evol. Microbiol.">
        <title>The Global Catalogue of Microorganisms (GCM) 10K type strain sequencing project: providing services to taxonomists for standard genome sequencing and annotation.</title>
        <authorList>
            <consortium name="The Broad Institute Genomics Platform"/>
            <consortium name="The Broad Institute Genome Sequencing Center for Infectious Disease"/>
            <person name="Wu L."/>
            <person name="Ma J."/>
        </authorList>
    </citation>
    <scope>NUCLEOTIDE SEQUENCE [LARGE SCALE GENOMIC DNA]</scope>
    <source>
        <strain evidence="14">KCTC 22245</strain>
    </source>
</reference>
<evidence type="ECO:0000256" key="4">
    <source>
        <dbReference type="ARBA" id="ARBA00022475"/>
    </source>
</evidence>
<evidence type="ECO:0000313" key="13">
    <source>
        <dbReference type="EMBL" id="MFC3303142.1"/>
    </source>
</evidence>
<dbReference type="Pfam" id="PF01514">
    <property type="entry name" value="YscJ_FliF"/>
    <property type="match status" value="1"/>
</dbReference>
<feature type="transmembrane region" description="Helical" evidence="10">
    <location>
        <begin position="436"/>
        <end position="454"/>
    </location>
</feature>
<evidence type="ECO:0000256" key="1">
    <source>
        <dbReference type="ARBA" id="ARBA00004117"/>
    </source>
</evidence>
<evidence type="ECO:0000256" key="2">
    <source>
        <dbReference type="ARBA" id="ARBA00004651"/>
    </source>
</evidence>
<evidence type="ECO:0000256" key="5">
    <source>
        <dbReference type="ARBA" id="ARBA00022692"/>
    </source>
</evidence>
<dbReference type="Proteomes" id="UP001595607">
    <property type="component" value="Unassembled WGS sequence"/>
</dbReference>